<evidence type="ECO:0000313" key="6">
    <source>
        <dbReference type="Proteomes" id="UP000248840"/>
    </source>
</evidence>
<dbReference type="RefSeq" id="WP_112112808.1">
    <property type="nucleotide sequence ID" value="NZ_QLSZ01000004.1"/>
</dbReference>
<proteinExistence type="inferred from homology"/>
<dbReference type="GO" id="GO:0005829">
    <property type="term" value="C:cytosol"/>
    <property type="evidence" value="ECO:0007669"/>
    <property type="project" value="TreeGrafter"/>
</dbReference>
<dbReference type="Pfam" id="PF07804">
    <property type="entry name" value="HipA_C"/>
    <property type="match status" value="1"/>
</dbReference>
<keyword evidence="2" id="KW-0808">Transferase</keyword>
<dbReference type="AlphaFoldDB" id="A0A328YHP9"/>
<comment type="similarity">
    <text evidence="1">Belongs to the HipA Ser/Thr kinase family.</text>
</comment>
<dbReference type="OrthoDB" id="9805913at2"/>
<dbReference type="Proteomes" id="UP000248840">
    <property type="component" value="Unassembled WGS sequence"/>
</dbReference>
<evidence type="ECO:0000256" key="3">
    <source>
        <dbReference type="ARBA" id="ARBA00022777"/>
    </source>
</evidence>
<keyword evidence="6" id="KW-1185">Reference proteome</keyword>
<dbReference type="InterPro" id="IPR012893">
    <property type="entry name" value="HipA-like_C"/>
</dbReference>
<keyword evidence="3 5" id="KW-0418">Kinase</keyword>
<dbReference type="Gene3D" id="1.10.1070.20">
    <property type="match status" value="1"/>
</dbReference>
<dbReference type="PANTHER" id="PTHR37419">
    <property type="entry name" value="SERINE/THREONINE-PROTEIN KINASE TOXIN HIPA"/>
    <property type="match status" value="1"/>
</dbReference>
<dbReference type="GO" id="GO:0004674">
    <property type="term" value="F:protein serine/threonine kinase activity"/>
    <property type="evidence" value="ECO:0007669"/>
    <property type="project" value="TreeGrafter"/>
</dbReference>
<organism evidence="5 6">
    <name type="scientific">Flavobacterium aciduliphilum</name>
    <dbReference type="NCBI Taxonomy" id="1101402"/>
    <lineage>
        <taxon>Bacteria</taxon>
        <taxon>Pseudomonadati</taxon>
        <taxon>Bacteroidota</taxon>
        <taxon>Flavobacteriia</taxon>
        <taxon>Flavobacteriales</taxon>
        <taxon>Flavobacteriaceae</taxon>
        <taxon>Flavobacterium</taxon>
    </lineage>
</organism>
<name>A0A328YHP9_9FLAO</name>
<evidence type="ECO:0000256" key="1">
    <source>
        <dbReference type="ARBA" id="ARBA00010164"/>
    </source>
</evidence>
<dbReference type="PANTHER" id="PTHR37419:SF1">
    <property type="entry name" value="SERINE_THREONINE-PROTEIN KINASE TOXIN HIPA"/>
    <property type="match status" value="1"/>
</dbReference>
<evidence type="ECO:0000256" key="2">
    <source>
        <dbReference type="ARBA" id="ARBA00022679"/>
    </source>
</evidence>
<evidence type="ECO:0000259" key="4">
    <source>
        <dbReference type="Pfam" id="PF07804"/>
    </source>
</evidence>
<sequence>MKKCLYCYETLSEKEVDFHPSCCKKIFGQSTPPELPYTENQMEELALQVVKSQTTLTGVQAKLSLELTPSEKGEAKRFTIVGLWGDYILKPPTKNFNQLPEVEDLTMHLGAIAKIKMVPHSLIRLQSGNLAYITKRIDRIKGQKLLMEDMCQLTERMTENKYHGSYEQIAKVLLKHSTNPGLDLVNFFEQVLFSFLTGNADMHLKNFSIIKTNEQGYILSPAYDMVATAIVNPADDEDLALTLNAKKKKISRKDFTTVFNSFKLDNKQQENIFNKMEKAKDKWFRCIDDSFMSDEFKVAYKELLKNRFERIA</sequence>
<gene>
    <name evidence="5" type="ORF">CLV55_10474</name>
</gene>
<comment type="caution">
    <text evidence="5">The sequence shown here is derived from an EMBL/GenBank/DDBJ whole genome shotgun (WGS) entry which is preliminary data.</text>
</comment>
<dbReference type="EMBL" id="QLSZ01000004">
    <property type="protein sequence ID" value="RAR72814.1"/>
    <property type="molecule type" value="Genomic_DNA"/>
</dbReference>
<dbReference type="InterPro" id="IPR052028">
    <property type="entry name" value="HipA_Ser/Thr_kinase"/>
</dbReference>
<feature type="domain" description="HipA-like C-terminal" evidence="4">
    <location>
        <begin position="55"/>
        <end position="283"/>
    </location>
</feature>
<evidence type="ECO:0000313" key="5">
    <source>
        <dbReference type="EMBL" id="RAR72814.1"/>
    </source>
</evidence>
<protein>
    <submittedName>
        <fullName evidence="5">Serine/threonine-protein kinase HipA</fullName>
    </submittedName>
</protein>
<accession>A0A328YHP9</accession>
<reference evidence="5 6" key="1">
    <citation type="submission" date="2018-06" db="EMBL/GenBank/DDBJ databases">
        <title>Genomic Encyclopedia of Archaeal and Bacterial Type Strains, Phase II (KMG-II): from individual species to whole genera.</title>
        <authorList>
            <person name="Goeker M."/>
        </authorList>
    </citation>
    <scope>NUCLEOTIDE SEQUENCE [LARGE SCALE GENOMIC DNA]</scope>
    <source>
        <strain evidence="5 6">DSM 25663</strain>
    </source>
</reference>